<dbReference type="RefSeq" id="WP_168917266.1">
    <property type="nucleotide sequence ID" value="NZ_CP050804.1"/>
</dbReference>
<dbReference type="InterPro" id="IPR041657">
    <property type="entry name" value="HTH_17"/>
</dbReference>
<evidence type="ECO:0000313" key="2">
    <source>
        <dbReference type="EMBL" id="QJC21325.1"/>
    </source>
</evidence>
<feature type="domain" description="Helix-turn-helix" evidence="1">
    <location>
        <begin position="4"/>
        <end position="54"/>
    </location>
</feature>
<name>A0A6H2EID1_9ACTO</name>
<gene>
    <name evidence="2" type="ORF">HC352_01515</name>
</gene>
<dbReference type="InterPro" id="IPR010093">
    <property type="entry name" value="SinI_DNA-bd"/>
</dbReference>
<dbReference type="KEGG" id="arca:HC352_01515"/>
<proteinExistence type="predicted"/>
<dbReference type="NCBIfam" id="TIGR01764">
    <property type="entry name" value="excise"/>
    <property type="match status" value="1"/>
</dbReference>
<protein>
    <submittedName>
        <fullName evidence="2">Helix-turn-helix domain-containing protein</fullName>
    </submittedName>
</protein>
<organism evidence="2 3">
    <name type="scientific">Arcanobacterium buesumense</name>
    <dbReference type="NCBI Taxonomy" id="2722751"/>
    <lineage>
        <taxon>Bacteria</taxon>
        <taxon>Bacillati</taxon>
        <taxon>Actinomycetota</taxon>
        <taxon>Actinomycetes</taxon>
        <taxon>Actinomycetales</taxon>
        <taxon>Actinomycetaceae</taxon>
        <taxon>Arcanobacterium</taxon>
    </lineage>
</organism>
<dbReference type="Proteomes" id="UP000502298">
    <property type="component" value="Chromosome"/>
</dbReference>
<dbReference type="SUPFAM" id="SSF46955">
    <property type="entry name" value="Putative DNA-binding domain"/>
    <property type="match status" value="1"/>
</dbReference>
<evidence type="ECO:0000313" key="3">
    <source>
        <dbReference type="Proteomes" id="UP000502298"/>
    </source>
</evidence>
<dbReference type="EMBL" id="CP050804">
    <property type="protein sequence ID" value="QJC21325.1"/>
    <property type="molecule type" value="Genomic_DNA"/>
</dbReference>
<keyword evidence="3" id="KW-1185">Reference proteome</keyword>
<dbReference type="GO" id="GO:0003677">
    <property type="term" value="F:DNA binding"/>
    <property type="evidence" value="ECO:0007669"/>
    <property type="project" value="InterPro"/>
</dbReference>
<reference evidence="2 3" key="1">
    <citation type="submission" date="2020-03" db="EMBL/GenBank/DDBJ databases">
        <title>Complete genome of Arcanobacterium buesumensis sp. nov. strain 2701.</title>
        <authorList>
            <person name="Borowiak M."/>
            <person name="Alssahen M."/>
            <person name="Laemmler C."/>
            <person name="Malorny B."/>
            <person name="Hassan A."/>
            <person name="Prenger-Berninghoff E."/>
            <person name="Ploetz M."/>
            <person name="Abdulmawjood A."/>
        </authorList>
    </citation>
    <scope>NUCLEOTIDE SEQUENCE [LARGE SCALE GENOMIC DNA]</scope>
    <source>
        <strain evidence="2 3">2701</strain>
    </source>
</reference>
<evidence type="ECO:0000259" key="1">
    <source>
        <dbReference type="Pfam" id="PF12728"/>
    </source>
</evidence>
<dbReference type="AlphaFoldDB" id="A0A6H2EID1"/>
<dbReference type="InterPro" id="IPR009061">
    <property type="entry name" value="DNA-bd_dom_put_sf"/>
</dbReference>
<sequence>MQKFLTIADVAENLSVSAGQVRTLIKNGELAAIQVGGRGQWRISEQAVEEYIQTGYEKTRHKINANDFDD</sequence>
<accession>A0A6H2EID1</accession>
<dbReference type="Pfam" id="PF12728">
    <property type="entry name" value="HTH_17"/>
    <property type="match status" value="1"/>
</dbReference>